<keyword evidence="2" id="KW-0507">mRNA processing</keyword>
<dbReference type="InterPro" id="IPR000504">
    <property type="entry name" value="RRM_dom"/>
</dbReference>
<dbReference type="GO" id="GO:0003723">
    <property type="term" value="F:RNA binding"/>
    <property type="evidence" value="ECO:0007669"/>
    <property type="project" value="UniProtKB-UniRule"/>
</dbReference>
<gene>
    <name evidence="9" type="ORF">ANE_LOCUS6269</name>
</gene>
<feature type="compositionally biased region" description="Low complexity" evidence="7">
    <location>
        <begin position="299"/>
        <end position="308"/>
    </location>
</feature>
<dbReference type="PANTHER" id="PTHR15481">
    <property type="entry name" value="RIBONUCLEIC ACID BINDING PROTEIN S1"/>
    <property type="match status" value="1"/>
</dbReference>
<dbReference type="SMART" id="SM00360">
    <property type="entry name" value="RRM"/>
    <property type="match status" value="1"/>
</dbReference>
<keyword evidence="10" id="KW-1185">Reference proteome</keyword>
<dbReference type="GO" id="GO:0005654">
    <property type="term" value="C:nucleoplasm"/>
    <property type="evidence" value="ECO:0007669"/>
    <property type="project" value="TreeGrafter"/>
</dbReference>
<evidence type="ECO:0000256" key="6">
    <source>
        <dbReference type="PROSITE-ProRule" id="PRU00176"/>
    </source>
</evidence>
<feature type="region of interest" description="Disordered" evidence="7">
    <location>
        <begin position="122"/>
        <end position="322"/>
    </location>
</feature>
<evidence type="ECO:0000256" key="1">
    <source>
        <dbReference type="ARBA" id="ARBA00004123"/>
    </source>
</evidence>
<accession>A0A565B402</accession>
<comment type="subcellular location">
    <subcellularLocation>
        <location evidence="1">Nucleus</location>
    </subcellularLocation>
</comment>
<proteinExistence type="predicted"/>
<sequence>MHCLLSNQRIVFLFSTALRDLPSEVALLNLNEPLHLQSLRVLESLVLHIDTLSRNVNEGHLKEIFGNFGEIIHVELAIDRAVNLPRGYAYVEFKARADAEKAQLYMDGAQIDGKVVKAKFTLPPRQKVSPPIKPVSSAAKGDAKKSDNVVADIEKDGPGCLKETSPQPKSLLSPRRRSPLHKRGGSPRGLRDSPPPRRLESPIRCRAEPPSRGRSPSSPRLRSPPRGDSPQRIRGSSARSRSPLPFRRRSPPRRQRSPPRRSPIRRRSRSPVRRPARSRSRSISPRRGKGPAGRRRRSSSYSSSPSPRKASRRISRSRSRKRYLYAIGVMRCLPGP</sequence>
<dbReference type="CDD" id="cd12365">
    <property type="entry name" value="RRM_RNPS1"/>
    <property type="match status" value="1"/>
</dbReference>
<evidence type="ECO:0000256" key="7">
    <source>
        <dbReference type="SAM" id="MobiDB-lite"/>
    </source>
</evidence>
<feature type="compositionally biased region" description="Basic residues" evidence="7">
    <location>
        <begin position="246"/>
        <end position="298"/>
    </location>
</feature>
<evidence type="ECO:0000313" key="10">
    <source>
        <dbReference type="Proteomes" id="UP000489600"/>
    </source>
</evidence>
<comment type="caution">
    <text evidence="9">The sequence shown here is derived from an EMBL/GenBank/DDBJ whole genome shotgun (WGS) entry which is preliminary data.</text>
</comment>
<protein>
    <recommendedName>
        <fullName evidence="8">RRM domain-containing protein</fullName>
    </recommendedName>
</protein>
<dbReference type="Proteomes" id="UP000489600">
    <property type="component" value="Unassembled WGS sequence"/>
</dbReference>
<dbReference type="PROSITE" id="PS50102">
    <property type="entry name" value="RRM"/>
    <property type="match status" value="1"/>
</dbReference>
<dbReference type="InterPro" id="IPR035979">
    <property type="entry name" value="RBD_domain_sf"/>
</dbReference>
<reference evidence="9" key="1">
    <citation type="submission" date="2019-07" db="EMBL/GenBank/DDBJ databases">
        <authorList>
            <person name="Dittberner H."/>
        </authorList>
    </citation>
    <scope>NUCLEOTIDE SEQUENCE [LARGE SCALE GENOMIC DNA]</scope>
</reference>
<dbReference type="PANTHER" id="PTHR15481:SF0">
    <property type="entry name" value="LD23870P-RELATED"/>
    <property type="match status" value="1"/>
</dbReference>
<dbReference type="GO" id="GO:0061574">
    <property type="term" value="C:ASAP complex"/>
    <property type="evidence" value="ECO:0007669"/>
    <property type="project" value="TreeGrafter"/>
</dbReference>
<feature type="compositionally biased region" description="Basic and acidic residues" evidence="7">
    <location>
        <begin position="189"/>
        <end position="211"/>
    </location>
</feature>
<evidence type="ECO:0000256" key="3">
    <source>
        <dbReference type="ARBA" id="ARBA00022884"/>
    </source>
</evidence>
<feature type="compositionally biased region" description="Basic residues" evidence="7">
    <location>
        <begin position="174"/>
        <end position="185"/>
    </location>
</feature>
<dbReference type="AlphaFoldDB" id="A0A565B402"/>
<evidence type="ECO:0000259" key="8">
    <source>
        <dbReference type="PROSITE" id="PS50102"/>
    </source>
</evidence>
<keyword evidence="4" id="KW-0508">mRNA splicing</keyword>
<dbReference type="Gene3D" id="3.30.70.330">
    <property type="match status" value="1"/>
</dbReference>
<dbReference type="GO" id="GO:0000398">
    <property type="term" value="P:mRNA splicing, via spliceosome"/>
    <property type="evidence" value="ECO:0007669"/>
    <property type="project" value="TreeGrafter"/>
</dbReference>
<evidence type="ECO:0000313" key="9">
    <source>
        <dbReference type="EMBL" id="VVA95824.1"/>
    </source>
</evidence>
<dbReference type="GO" id="GO:0005737">
    <property type="term" value="C:cytoplasm"/>
    <property type="evidence" value="ECO:0007669"/>
    <property type="project" value="TreeGrafter"/>
</dbReference>
<evidence type="ECO:0000256" key="5">
    <source>
        <dbReference type="ARBA" id="ARBA00023242"/>
    </source>
</evidence>
<evidence type="ECO:0000256" key="2">
    <source>
        <dbReference type="ARBA" id="ARBA00022664"/>
    </source>
</evidence>
<feature type="compositionally biased region" description="Basic residues" evidence="7">
    <location>
        <begin position="309"/>
        <end position="322"/>
    </location>
</feature>
<feature type="domain" description="RRM" evidence="8">
    <location>
        <begin position="45"/>
        <end position="123"/>
    </location>
</feature>
<keyword evidence="3 6" id="KW-0694">RNA-binding</keyword>
<dbReference type="InterPro" id="IPR034201">
    <property type="entry name" value="RNPS1_RRM"/>
</dbReference>
<dbReference type="EMBL" id="CABITT030000002">
    <property type="protein sequence ID" value="VVA95824.1"/>
    <property type="molecule type" value="Genomic_DNA"/>
</dbReference>
<name>A0A565B402_9BRAS</name>
<keyword evidence="5" id="KW-0539">Nucleus</keyword>
<dbReference type="OrthoDB" id="252020at2759"/>
<dbReference type="InterPro" id="IPR012677">
    <property type="entry name" value="Nucleotide-bd_a/b_plait_sf"/>
</dbReference>
<feature type="compositionally biased region" description="Basic and acidic residues" evidence="7">
    <location>
        <begin position="141"/>
        <end position="157"/>
    </location>
</feature>
<evidence type="ECO:0000256" key="4">
    <source>
        <dbReference type="ARBA" id="ARBA00023187"/>
    </source>
</evidence>
<organism evidence="9 10">
    <name type="scientific">Arabis nemorensis</name>
    <dbReference type="NCBI Taxonomy" id="586526"/>
    <lineage>
        <taxon>Eukaryota</taxon>
        <taxon>Viridiplantae</taxon>
        <taxon>Streptophyta</taxon>
        <taxon>Embryophyta</taxon>
        <taxon>Tracheophyta</taxon>
        <taxon>Spermatophyta</taxon>
        <taxon>Magnoliopsida</taxon>
        <taxon>eudicotyledons</taxon>
        <taxon>Gunneridae</taxon>
        <taxon>Pentapetalae</taxon>
        <taxon>rosids</taxon>
        <taxon>malvids</taxon>
        <taxon>Brassicales</taxon>
        <taxon>Brassicaceae</taxon>
        <taxon>Arabideae</taxon>
        <taxon>Arabis</taxon>
    </lineage>
</organism>
<feature type="compositionally biased region" description="Low complexity" evidence="7">
    <location>
        <begin position="212"/>
        <end position="245"/>
    </location>
</feature>
<dbReference type="Pfam" id="PF00076">
    <property type="entry name" value="RRM_1"/>
    <property type="match status" value="1"/>
</dbReference>
<dbReference type="SUPFAM" id="SSF54928">
    <property type="entry name" value="RNA-binding domain, RBD"/>
    <property type="match status" value="1"/>
</dbReference>